<evidence type="ECO:0000256" key="1">
    <source>
        <dbReference type="SAM" id="SignalP"/>
    </source>
</evidence>
<organism evidence="2 3">
    <name type="scientific">Aspergillus cavernicola</name>
    <dbReference type="NCBI Taxonomy" id="176166"/>
    <lineage>
        <taxon>Eukaryota</taxon>
        <taxon>Fungi</taxon>
        <taxon>Dikarya</taxon>
        <taxon>Ascomycota</taxon>
        <taxon>Pezizomycotina</taxon>
        <taxon>Eurotiomycetes</taxon>
        <taxon>Eurotiomycetidae</taxon>
        <taxon>Eurotiales</taxon>
        <taxon>Aspergillaceae</taxon>
        <taxon>Aspergillus</taxon>
        <taxon>Aspergillus subgen. Nidulantes</taxon>
    </lineage>
</organism>
<proteinExistence type="predicted"/>
<sequence>MSDSFRVSSLLVLACVFLPCHQFGRYAVNNRPDVREVERVDRETLRQSGIVNQALYSETGLSMLRLPTEIRARTNLGGRSQHSV</sequence>
<keyword evidence="3" id="KW-1185">Reference proteome</keyword>
<evidence type="ECO:0000313" key="3">
    <source>
        <dbReference type="Proteomes" id="UP001610335"/>
    </source>
</evidence>
<dbReference type="Proteomes" id="UP001610335">
    <property type="component" value="Unassembled WGS sequence"/>
</dbReference>
<feature type="chain" id="PRO_5045403924" evidence="1">
    <location>
        <begin position="23"/>
        <end position="84"/>
    </location>
</feature>
<reference evidence="2 3" key="1">
    <citation type="submission" date="2024-07" db="EMBL/GenBank/DDBJ databases">
        <title>Section-level genome sequencing and comparative genomics of Aspergillus sections Usti and Cavernicolus.</title>
        <authorList>
            <consortium name="Lawrence Berkeley National Laboratory"/>
            <person name="Nybo J.L."/>
            <person name="Vesth T.C."/>
            <person name="Theobald S."/>
            <person name="Frisvad J.C."/>
            <person name="Larsen T.O."/>
            <person name="Kjaerboelling I."/>
            <person name="Rothschild-Mancinelli K."/>
            <person name="Lyhne E.K."/>
            <person name="Kogle M.E."/>
            <person name="Barry K."/>
            <person name="Clum A."/>
            <person name="Na H."/>
            <person name="Ledsgaard L."/>
            <person name="Lin J."/>
            <person name="Lipzen A."/>
            <person name="Kuo A."/>
            <person name="Riley R."/>
            <person name="Mondo S."/>
            <person name="LaButti K."/>
            <person name="Haridas S."/>
            <person name="Pangalinan J."/>
            <person name="Salamov A.A."/>
            <person name="Simmons B.A."/>
            <person name="Magnuson J.K."/>
            <person name="Chen J."/>
            <person name="Drula E."/>
            <person name="Henrissat B."/>
            <person name="Wiebenga A."/>
            <person name="Lubbers R.J."/>
            <person name="Gomes A.C."/>
            <person name="Makela M.R."/>
            <person name="Stajich J."/>
            <person name="Grigoriev I.V."/>
            <person name="Mortensen U.H."/>
            <person name="De vries R.P."/>
            <person name="Baker S.E."/>
            <person name="Andersen M.R."/>
        </authorList>
    </citation>
    <scope>NUCLEOTIDE SEQUENCE [LARGE SCALE GENOMIC DNA]</scope>
    <source>
        <strain evidence="2 3">CBS 600.67</strain>
    </source>
</reference>
<evidence type="ECO:0000313" key="2">
    <source>
        <dbReference type="EMBL" id="KAL2827354.1"/>
    </source>
</evidence>
<gene>
    <name evidence="2" type="ORF">BDW59DRAFT_144154</name>
</gene>
<protein>
    <submittedName>
        <fullName evidence="2">Uncharacterized protein</fullName>
    </submittedName>
</protein>
<feature type="signal peptide" evidence="1">
    <location>
        <begin position="1"/>
        <end position="22"/>
    </location>
</feature>
<comment type="caution">
    <text evidence="2">The sequence shown here is derived from an EMBL/GenBank/DDBJ whole genome shotgun (WGS) entry which is preliminary data.</text>
</comment>
<dbReference type="EMBL" id="JBFXLS010000025">
    <property type="protein sequence ID" value="KAL2827354.1"/>
    <property type="molecule type" value="Genomic_DNA"/>
</dbReference>
<name>A0ABR4IJG2_9EURO</name>
<keyword evidence="1" id="KW-0732">Signal</keyword>
<accession>A0ABR4IJG2</accession>